<evidence type="ECO:0000313" key="1">
    <source>
        <dbReference type="EMBL" id="SKC41129.1"/>
    </source>
</evidence>
<protein>
    <submittedName>
        <fullName evidence="1">SatD family (SatD)</fullName>
    </submittedName>
</protein>
<reference evidence="1 2" key="1">
    <citation type="submission" date="2017-02" db="EMBL/GenBank/DDBJ databases">
        <authorList>
            <person name="Peterson S.W."/>
        </authorList>
    </citation>
    <scope>NUCLEOTIDE SEQUENCE [LARGE SCALE GENOMIC DNA]</scope>
    <source>
        <strain evidence="1 2">M1</strain>
    </source>
</reference>
<dbReference type="Proteomes" id="UP000190285">
    <property type="component" value="Unassembled WGS sequence"/>
</dbReference>
<dbReference type="Pfam" id="PF16264">
    <property type="entry name" value="SatD"/>
    <property type="match status" value="1"/>
</dbReference>
<keyword evidence="2" id="KW-1185">Reference proteome</keyword>
<dbReference type="InterPro" id="IPR032580">
    <property type="entry name" value="SatD"/>
</dbReference>
<dbReference type="OrthoDB" id="3197351at2"/>
<gene>
    <name evidence="1" type="ORF">SAMN02194393_00618</name>
</gene>
<proteinExistence type="predicted"/>
<dbReference type="EMBL" id="FUZT01000001">
    <property type="protein sequence ID" value="SKC41129.1"/>
    <property type="molecule type" value="Genomic_DNA"/>
</dbReference>
<organism evidence="1 2">
    <name type="scientific">Maledivibacter halophilus</name>
    <dbReference type="NCBI Taxonomy" id="36842"/>
    <lineage>
        <taxon>Bacteria</taxon>
        <taxon>Bacillati</taxon>
        <taxon>Bacillota</taxon>
        <taxon>Clostridia</taxon>
        <taxon>Peptostreptococcales</taxon>
        <taxon>Caminicellaceae</taxon>
        <taxon>Maledivibacter</taxon>
    </lineage>
</organism>
<dbReference type="RefSeq" id="WP_079489245.1">
    <property type="nucleotide sequence ID" value="NZ_FUZT01000001.1"/>
</dbReference>
<dbReference type="AlphaFoldDB" id="A0A1T5IPM8"/>
<name>A0A1T5IPM8_9FIRM</name>
<evidence type="ECO:0000313" key="2">
    <source>
        <dbReference type="Proteomes" id="UP000190285"/>
    </source>
</evidence>
<accession>A0A1T5IPM8</accession>
<sequence length="209" mass="24078">MIYCAIIGDIVHSRQIENRQAFQDEFKQIISNVNEKYSQYIASNFTVTLGDEFQGLLTNTHMSYKIIKDIKKRLYPINLVFGVGIGEMYTDFSKEISIGSDGPAYHYAREMVEKAKKKKPSICYKSGSIEDDLINSLIYFIEACESSRTKRQSHIVELYNNLDSQKEVAITLDIKQPVVSKVLKNSFFHEIFVAEESIINFLKKKYDSI</sequence>
<dbReference type="STRING" id="36842.SAMN02194393_00618"/>